<dbReference type="HAMAP" id="MF_00528">
    <property type="entry name" value="Maf"/>
    <property type="match status" value="1"/>
</dbReference>
<sequence>MLKDILKNYKVILGSKSPRRKQFLEDLNIVFESRTIDSQEIYPHHFKAEQITEFLAEYKSNAIHLEDNELLITADTIVWSNNKALEKPKNNLDAFKMLEELSNNSHEVITSVCIATTKKTKVFTDKTKVYFKELSSKEINYYIENYKPFDKAGSYGIQEWIGLIGVTKIEGSYANVVGLPVQKLYKELKNF</sequence>
<dbReference type="GO" id="GO:0005737">
    <property type="term" value="C:cytoplasm"/>
    <property type="evidence" value="ECO:0007669"/>
    <property type="project" value="UniProtKB-SubCell"/>
</dbReference>
<comment type="function">
    <text evidence="4">Nucleoside triphosphate pyrophosphatase that hydrolyzes dTTP and UTP. May have a dual role in cell division arrest and in preventing the incorporation of modified nucleotides into cellular nucleic acids.</text>
</comment>
<dbReference type="InterPro" id="IPR029001">
    <property type="entry name" value="ITPase-like_fam"/>
</dbReference>
<proteinExistence type="inferred from homology"/>
<dbReference type="GO" id="GO:0036221">
    <property type="term" value="F:UTP diphosphatase activity"/>
    <property type="evidence" value="ECO:0007669"/>
    <property type="project" value="RHEA"/>
</dbReference>
<name>A0A1B1Y6X7_9FLAO</name>
<dbReference type="Pfam" id="PF02545">
    <property type="entry name" value="Maf"/>
    <property type="match status" value="1"/>
</dbReference>
<feature type="active site" description="Proton acceptor" evidence="4">
    <location>
        <position position="75"/>
    </location>
</feature>
<keyword evidence="4" id="KW-0963">Cytoplasm</keyword>
<reference evidence="5 6" key="1">
    <citation type="submission" date="2016-02" db="EMBL/GenBank/DDBJ databases">
        <authorList>
            <person name="Wen L."/>
            <person name="He K."/>
            <person name="Yang H."/>
        </authorList>
    </citation>
    <scope>NUCLEOTIDE SEQUENCE [LARGE SCALE GENOMIC DNA]</scope>
    <source>
        <strain evidence="5 6">CZ1127</strain>
    </source>
</reference>
<organism evidence="5 6">
    <name type="scientific">Wenyingzhuangia fucanilytica</name>
    <dbReference type="NCBI Taxonomy" id="1790137"/>
    <lineage>
        <taxon>Bacteria</taxon>
        <taxon>Pseudomonadati</taxon>
        <taxon>Bacteroidota</taxon>
        <taxon>Flavobacteriia</taxon>
        <taxon>Flavobacteriales</taxon>
        <taxon>Flavobacteriaceae</taxon>
        <taxon>Wenyingzhuangia</taxon>
    </lineage>
</organism>
<dbReference type="GO" id="GO:0009117">
    <property type="term" value="P:nucleotide metabolic process"/>
    <property type="evidence" value="ECO:0007669"/>
    <property type="project" value="UniProtKB-KW"/>
</dbReference>
<dbReference type="EMBL" id="CP014224">
    <property type="protein sequence ID" value="ANW96498.1"/>
    <property type="molecule type" value="Genomic_DNA"/>
</dbReference>
<dbReference type="CDD" id="cd00555">
    <property type="entry name" value="Maf"/>
    <property type="match status" value="1"/>
</dbReference>
<feature type="site" description="Important for substrate specificity" evidence="4">
    <location>
        <position position="76"/>
    </location>
</feature>
<evidence type="ECO:0000256" key="3">
    <source>
        <dbReference type="ARBA" id="ARBA00023080"/>
    </source>
</evidence>
<feature type="site" description="Important for substrate specificity" evidence="4">
    <location>
        <position position="19"/>
    </location>
</feature>
<dbReference type="PANTHER" id="PTHR43213">
    <property type="entry name" value="BIFUNCTIONAL DTTP/UTP PYROPHOSPHATASE/METHYLTRANSFERASE PROTEIN-RELATED"/>
    <property type="match status" value="1"/>
</dbReference>
<evidence type="ECO:0000256" key="4">
    <source>
        <dbReference type="HAMAP-Rule" id="MF_00528"/>
    </source>
</evidence>
<dbReference type="STRING" id="1790137.AXE80_09485"/>
<protein>
    <recommendedName>
        <fullName evidence="4">dTTP/UTP pyrophosphatase</fullName>
        <shortName evidence="4">dTTPase/UTPase</shortName>
        <ecNumber evidence="4">3.6.1.9</ecNumber>
    </recommendedName>
    <alternativeName>
        <fullName evidence="4">Nucleoside triphosphate pyrophosphatase</fullName>
    </alternativeName>
    <alternativeName>
        <fullName evidence="4">Nucleotide pyrophosphatase</fullName>
        <shortName evidence="4">Nucleotide PPase</shortName>
    </alternativeName>
</protein>
<comment type="cofactor">
    <cofactor evidence="1 4">
        <name>a divalent metal cation</name>
        <dbReference type="ChEBI" id="CHEBI:60240"/>
    </cofactor>
</comment>
<dbReference type="GO" id="GO:0036218">
    <property type="term" value="F:dTTP diphosphatase activity"/>
    <property type="evidence" value="ECO:0007669"/>
    <property type="project" value="RHEA"/>
</dbReference>
<dbReference type="EC" id="3.6.1.9" evidence="4"/>
<comment type="caution">
    <text evidence="4">Lacks conserved residue(s) required for the propagation of feature annotation.</text>
</comment>
<dbReference type="RefSeq" id="WP_068826688.1">
    <property type="nucleotide sequence ID" value="NZ_CP014224.1"/>
</dbReference>
<feature type="site" description="Important for substrate specificity" evidence="4">
    <location>
        <position position="158"/>
    </location>
</feature>
<keyword evidence="2 4" id="KW-0378">Hydrolase</keyword>
<evidence type="ECO:0000313" key="5">
    <source>
        <dbReference type="EMBL" id="ANW96498.1"/>
    </source>
</evidence>
<dbReference type="AlphaFoldDB" id="A0A1B1Y6X7"/>
<dbReference type="SUPFAM" id="SSF52972">
    <property type="entry name" value="ITPase-like"/>
    <property type="match status" value="1"/>
</dbReference>
<evidence type="ECO:0000256" key="1">
    <source>
        <dbReference type="ARBA" id="ARBA00001968"/>
    </source>
</evidence>
<keyword evidence="3 4" id="KW-0546">Nucleotide metabolism</keyword>
<evidence type="ECO:0000256" key="2">
    <source>
        <dbReference type="ARBA" id="ARBA00022801"/>
    </source>
</evidence>
<dbReference type="PANTHER" id="PTHR43213:SF5">
    <property type="entry name" value="BIFUNCTIONAL DTTP_UTP PYROPHOSPHATASE_METHYLTRANSFERASE PROTEIN-RELATED"/>
    <property type="match status" value="1"/>
</dbReference>
<comment type="similarity">
    <text evidence="4">Belongs to the Maf family. YhdE subfamily.</text>
</comment>
<comment type="subcellular location">
    <subcellularLocation>
        <location evidence="4">Cytoplasm</location>
    </subcellularLocation>
</comment>
<comment type="catalytic activity">
    <reaction evidence="4">
        <text>UTP + H2O = UMP + diphosphate + H(+)</text>
        <dbReference type="Rhea" id="RHEA:29395"/>
        <dbReference type="ChEBI" id="CHEBI:15377"/>
        <dbReference type="ChEBI" id="CHEBI:15378"/>
        <dbReference type="ChEBI" id="CHEBI:33019"/>
        <dbReference type="ChEBI" id="CHEBI:46398"/>
        <dbReference type="ChEBI" id="CHEBI:57865"/>
        <dbReference type="EC" id="3.6.1.9"/>
    </reaction>
</comment>
<dbReference type="KEGG" id="wfu:AXE80_09485"/>
<comment type="catalytic activity">
    <reaction evidence="4">
        <text>dTTP + H2O = dTMP + diphosphate + H(+)</text>
        <dbReference type="Rhea" id="RHEA:28534"/>
        <dbReference type="ChEBI" id="CHEBI:15377"/>
        <dbReference type="ChEBI" id="CHEBI:15378"/>
        <dbReference type="ChEBI" id="CHEBI:33019"/>
        <dbReference type="ChEBI" id="CHEBI:37568"/>
        <dbReference type="ChEBI" id="CHEBI:63528"/>
        <dbReference type="EC" id="3.6.1.9"/>
    </reaction>
</comment>
<dbReference type="Proteomes" id="UP000092967">
    <property type="component" value="Chromosome"/>
</dbReference>
<keyword evidence="6" id="KW-1185">Reference proteome</keyword>
<gene>
    <name evidence="5" type="ORF">AXE80_09485</name>
</gene>
<evidence type="ECO:0000313" key="6">
    <source>
        <dbReference type="Proteomes" id="UP000092967"/>
    </source>
</evidence>
<dbReference type="PIRSF" id="PIRSF006305">
    <property type="entry name" value="Maf"/>
    <property type="match status" value="1"/>
</dbReference>
<dbReference type="InterPro" id="IPR003697">
    <property type="entry name" value="Maf-like"/>
</dbReference>
<dbReference type="OrthoDB" id="9807767at2"/>
<dbReference type="Gene3D" id="3.90.950.10">
    <property type="match status" value="1"/>
</dbReference>
<accession>A0A1B1Y6X7</accession>
<dbReference type="NCBIfam" id="TIGR00172">
    <property type="entry name" value="maf"/>
    <property type="match status" value="1"/>
</dbReference>